<evidence type="ECO:0000313" key="2">
    <source>
        <dbReference type="EMBL" id="CAJ0590717.1"/>
    </source>
</evidence>
<feature type="region of interest" description="Disordered" evidence="1">
    <location>
        <begin position="1"/>
        <end position="39"/>
    </location>
</feature>
<evidence type="ECO:0000313" key="3">
    <source>
        <dbReference type="Proteomes" id="UP001176961"/>
    </source>
</evidence>
<comment type="caution">
    <text evidence="2">The sequence shown here is derived from an EMBL/GenBank/DDBJ whole genome shotgun (WGS) entry which is preliminary data.</text>
</comment>
<proteinExistence type="predicted"/>
<accession>A0AA36DRC9</accession>
<gene>
    <name evidence="2" type="ORF">CYNAS_LOCUS2700</name>
</gene>
<dbReference type="AlphaFoldDB" id="A0AA36DRC9"/>
<feature type="compositionally biased region" description="Polar residues" evidence="1">
    <location>
        <begin position="75"/>
        <end position="90"/>
    </location>
</feature>
<dbReference type="Proteomes" id="UP001176961">
    <property type="component" value="Unassembled WGS sequence"/>
</dbReference>
<dbReference type="EMBL" id="CATQJL010000001">
    <property type="protein sequence ID" value="CAJ0590717.1"/>
    <property type="molecule type" value="Genomic_DNA"/>
</dbReference>
<feature type="region of interest" description="Disordered" evidence="1">
    <location>
        <begin position="72"/>
        <end position="98"/>
    </location>
</feature>
<organism evidence="2 3">
    <name type="scientific">Cylicocyclus nassatus</name>
    <name type="common">Nematode worm</name>
    <dbReference type="NCBI Taxonomy" id="53992"/>
    <lineage>
        <taxon>Eukaryota</taxon>
        <taxon>Metazoa</taxon>
        <taxon>Ecdysozoa</taxon>
        <taxon>Nematoda</taxon>
        <taxon>Chromadorea</taxon>
        <taxon>Rhabditida</taxon>
        <taxon>Rhabditina</taxon>
        <taxon>Rhabditomorpha</taxon>
        <taxon>Strongyloidea</taxon>
        <taxon>Strongylidae</taxon>
        <taxon>Cylicocyclus</taxon>
    </lineage>
</organism>
<name>A0AA36DRC9_CYLNA</name>
<sequence length="113" mass="12575">MRIELEEGEVMEDDDENPVWSEDNEDDNEANPNARGSYRSGDQFLSRCPLCGIHPKEYESAATSQLGMGSERSDVLSSVSTGCSHVQKTPSSRRHKKRSNFIASSDIVLGFTY</sequence>
<reference evidence="2" key="1">
    <citation type="submission" date="2023-07" db="EMBL/GenBank/DDBJ databases">
        <authorList>
            <consortium name="CYATHOMIX"/>
        </authorList>
    </citation>
    <scope>NUCLEOTIDE SEQUENCE</scope>
    <source>
        <strain evidence="2">N/A</strain>
    </source>
</reference>
<evidence type="ECO:0000256" key="1">
    <source>
        <dbReference type="SAM" id="MobiDB-lite"/>
    </source>
</evidence>
<feature type="compositionally biased region" description="Acidic residues" evidence="1">
    <location>
        <begin position="1"/>
        <end position="29"/>
    </location>
</feature>
<keyword evidence="3" id="KW-1185">Reference proteome</keyword>
<protein>
    <submittedName>
        <fullName evidence="2">Uncharacterized protein</fullName>
    </submittedName>
</protein>